<dbReference type="AlphaFoldDB" id="A0AAD1ZN66"/>
<feature type="domain" description="Protein kinase" evidence="7">
    <location>
        <begin position="1"/>
        <end position="118"/>
    </location>
</feature>
<keyword evidence="2" id="KW-0808">Transferase</keyword>
<dbReference type="FunFam" id="1.10.510.10:FF:001722">
    <property type="entry name" value="G-type lectin S-receptor-like serine/threonine-protein kinase B120"/>
    <property type="match status" value="1"/>
</dbReference>
<dbReference type="InterPro" id="IPR001245">
    <property type="entry name" value="Ser-Thr/Tyr_kinase_cat_dom"/>
</dbReference>
<keyword evidence="9" id="KW-1185">Reference proteome</keyword>
<sequence>MSPEYASDGLFSMKSDVFSFGIIVLEIISGKRNTGFYQSTEALNLLGYAWRLWSENKALDLLDPMMLEFCEKSEVVKCINVGLLCVEEDPIDRPTMSNVVLMLSGETTVLPVPKQPAFLMRKCVFRTSSSTSNKPDSISNELTLSVPQGQ</sequence>
<evidence type="ECO:0000256" key="6">
    <source>
        <dbReference type="SAM" id="MobiDB-lite"/>
    </source>
</evidence>
<dbReference type="EMBL" id="OU503047">
    <property type="protein sequence ID" value="CAI9772529.1"/>
    <property type="molecule type" value="Genomic_DNA"/>
</dbReference>
<dbReference type="GO" id="GO:0005524">
    <property type="term" value="F:ATP binding"/>
    <property type="evidence" value="ECO:0007669"/>
    <property type="project" value="UniProtKB-KW"/>
</dbReference>
<keyword evidence="1" id="KW-0723">Serine/threonine-protein kinase</keyword>
<dbReference type="GO" id="GO:0004674">
    <property type="term" value="F:protein serine/threonine kinase activity"/>
    <property type="evidence" value="ECO:0007669"/>
    <property type="project" value="UniProtKB-KW"/>
</dbReference>
<reference evidence="8" key="1">
    <citation type="submission" date="2023-05" db="EMBL/GenBank/DDBJ databases">
        <authorList>
            <person name="Huff M."/>
        </authorList>
    </citation>
    <scope>NUCLEOTIDE SEQUENCE</scope>
</reference>
<dbReference type="InterPro" id="IPR011009">
    <property type="entry name" value="Kinase-like_dom_sf"/>
</dbReference>
<dbReference type="Proteomes" id="UP000834106">
    <property type="component" value="Chromosome 12"/>
</dbReference>
<dbReference type="Pfam" id="PF07714">
    <property type="entry name" value="PK_Tyr_Ser-Thr"/>
    <property type="match status" value="1"/>
</dbReference>
<evidence type="ECO:0000256" key="2">
    <source>
        <dbReference type="ARBA" id="ARBA00022679"/>
    </source>
</evidence>
<feature type="region of interest" description="Disordered" evidence="6">
    <location>
        <begin position="128"/>
        <end position="150"/>
    </location>
</feature>
<gene>
    <name evidence="8" type="ORF">FPE_LOCUS19959</name>
</gene>
<protein>
    <recommendedName>
        <fullName evidence="7">Protein kinase domain-containing protein</fullName>
    </recommendedName>
</protein>
<dbReference type="InterPro" id="IPR000719">
    <property type="entry name" value="Prot_kinase_dom"/>
</dbReference>
<evidence type="ECO:0000256" key="1">
    <source>
        <dbReference type="ARBA" id="ARBA00022527"/>
    </source>
</evidence>
<dbReference type="Gene3D" id="1.10.510.10">
    <property type="entry name" value="Transferase(Phosphotransferase) domain 1"/>
    <property type="match status" value="1"/>
</dbReference>
<keyword evidence="4" id="KW-0418">Kinase</keyword>
<evidence type="ECO:0000256" key="3">
    <source>
        <dbReference type="ARBA" id="ARBA00022741"/>
    </source>
</evidence>
<dbReference type="SUPFAM" id="SSF56112">
    <property type="entry name" value="Protein kinase-like (PK-like)"/>
    <property type="match status" value="1"/>
</dbReference>
<evidence type="ECO:0000256" key="5">
    <source>
        <dbReference type="ARBA" id="ARBA00022840"/>
    </source>
</evidence>
<keyword evidence="3" id="KW-0547">Nucleotide-binding</keyword>
<organism evidence="8 9">
    <name type="scientific">Fraxinus pennsylvanica</name>
    <dbReference type="NCBI Taxonomy" id="56036"/>
    <lineage>
        <taxon>Eukaryota</taxon>
        <taxon>Viridiplantae</taxon>
        <taxon>Streptophyta</taxon>
        <taxon>Embryophyta</taxon>
        <taxon>Tracheophyta</taxon>
        <taxon>Spermatophyta</taxon>
        <taxon>Magnoliopsida</taxon>
        <taxon>eudicotyledons</taxon>
        <taxon>Gunneridae</taxon>
        <taxon>Pentapetalae</taxon>
        <taxon>asterids</taxon>
        <taxon>lamiids</taxon>
        <taxon>Lamiales</taxon>
        <taxon>Oleaceae</taxon>
        <taxon>Oleeae</taxon>
        <taxon>Fraxinus</taxon>
    </lineage>
</organism>
<dbReference type="PANTHER" id="PTHR27002">
    <property type="entry name" value="RECEPTOR-LIKE SERINE/THREONINE-PROTEIN KINASE SD1-8"/>
    <property type="match status" value="1"/>
</dbReference>
<evidence type="ECO:0000313" key="9">
    <source>
        <dbReference type="Proteomes" id="UP000834106"/>
    </source>
</evidence>
<dbReference type="PROSITE" id="PS50011">
    <property type="entry name" value="PROTEIN_KINASE_DOM"/>
    <property type="match status" value="1"/>
</dbReference>
<proteinExistence type="predicted"/>
<accession>A0AAD1ZN66</accession>
<evidence type="ECO:0000313" key="8">
    <source>
        <dbReference type="EMBL" id="CAI9772529.1"/>
    </source>
</evidence>
<dbReference type="GO" id="GO:0005886">
    <property type="term" value="C:plasma membrane"/>
    <property type="evidence" value="ECO:0007669"/>
    <property type="project" value="TreeGrafter"/>
</dbReference>
<evidence type="ECO:0000256" key="4">
    <source>
        <dbReference type="ARBA" id="ARBA00022777"/>
    </source>
</evidence>
<keyword evidence="5" id="KW-0067">ATP-binding</keyword>
<dbReference type="PANTHER" id="PTHR27002:SF1111">
    <property type="entry name" value="NON-SPECIFIC SERINE_THREONINE PROTEIN KINASE"/>
    <property type="match status" value="1"/>
</dbReference>
<evidence type="ECO:0000259" key="7">
    <source>
        <dbReference type="PROSITE" id="PS50011"/>
    </source>
</evidence>
<name>A0AAD1ZN66_9LAMI</name>